<dbReference type="FunFam" id="2.70.210.12:FF:000001">
    <property type="entry name" value="GTPase Obg"/>
    <property type="match status" value="1"/>
</dbReference>
<organism evidence="9">
    <name type="scientific">uncultured bacterium</name>
    <name type="common">gcode 4</name>
    <dbReference type="NCBI Taxonomy" id="1234023"/>
    <lineage>
        <taxon>Bacteria</taxon>
        <taxon>environmental samples</taxon>
    </lineage>
</organism>
<dbReference type="PANTHER" id="PTHR11702">
    <property type="entry name" value="DEVELOPMENTALLY REGULATED GTP-BINDING PROTEIN-RELATED"/>
    <property type="match status" value="1"/>
</dbReference>
<keyword evidence="2" id="KW-0963">Cytoplasm</keyword>
<evidence type="ECO:0000256" key="1">
    <source>
        <dbReference type="ARBA" id="ARBA00007699"/>
    </source>
</evidence>
<accession>K1XJ32</accession>
<evidence type="ECO:0000256" key="4">
    <source>
        <dbReference type="ARBA" id="ARBA00022801"/>
    </source>
</evidence>
<dbReference type="AlphaFoldDB" id="K1XJ32"/>
<gene>
    <name evidence="9" type="ORF">ACD_80C00113G0029</name>
</gene>
<dbReference type="PRINTS" id="PR00326">
    <property type="entry name" value="GTP1OBG"/>
</dbReference>
<dbReference type="SUPFAM" id="SSF82051">
    <property type="entry name" value="Obg GTP-binding protein N-terminal domain"/>
    <property type="match status" value="1"/>
</dbReference>
<dbReference type="Gene3D" id="2.70.210.12">
    <property type="entry name" value="GTP1/OBG domain"/>
    <property type="match status" value="1"/>
</dbReference>
<dbReference type="GO" id="GO:0005525">
    <property type="term" value="F:GTP binding"/>
    <property type="evidence" value="ECO:0007669"/>
    <property type="project" value="UniProtKB-KW"/>
</dbReference>
<dbReference type="InterPro" id="IPR014100">
    <property type="entry name" value="GTP-bd_Obg/CgtA"/>
</dbReference>
<protein>
    <recommendedName>
        <fullName evidence="10">GTPase Obg</fullName>
    </recommendedName>
</protein>
<dbReference type="GO" id="GO:0042254">
    <property type="term" value="P:ribosome biogenesis"/>
    <property type="evidence" value="ECO:0007669"/>
    <property type="project" value="UniProtKB-UniRule"/>
</dbReference>
<dbReference type="InterPro" id="IPR045086">
    <property type="entry name" value="OBG_GTPase"/>
</dbReference>
<proteinExistence type="inferred from homology"/>
<dbReference type="EMBL" id="AMFJ01036120">
    <property type="protein sequence ID" value="EKD25161.1"/>
    <property type="molecule type" value="Genomic_DNA"/>
</dbReference>
<dbReference type="PROSITE" id="PS51883">
    <property type="entry name" value="OBG"/>
    <property type="match status" value="1"/>
</dbReference>
<dbReference type="InterPro" id="IPR036726">
    <property type="entry name" value="GTP1_OBG_dom_sf"/>
</dbReference>
<dbReference type="InterPro" id="IPR006074">
    <property type="entry name" value="GTP1-OBG_CS"/>
</dbReference>
<sequence>MRFYDEVTIAVQSGKWGDGTVTWRREAGVAFWWPSGGNGGKGWSVILQALKDENTLQGFRYRAAFKADVGEPGRSRDQYGSNAENLILYVPVGTLIRDKITDEILHTFTEDGEQYIVVHGGEGGVGNIHFKDAVHQYPTFCLLGEPGHKKEIVLELQLLADVALIGTPSVGKSSIINSISNTKAKVADYPFTTLVPNLWSVTALNTNFNVIDIPGLIKGAAEGKGLGNAFLRHILKARIFCMIGDISRYDKWITEIPELLDEICTYTRTKFSKNPEEVEIQIREDKGMITLFIYEEGKLVIEKRMLFLINKYDLVNDADILKEYKAQFRKQILDFFKKNKIWTKITKKLLEEYTFTISAATHFGVDERLKKVVDVLKKTDVQEVYQIENIPAPETKPKENYIKNISEQEKEVLVNEKYIAAWDAQYVNVREIYNEEFAKIVWMLQRGNDEAEARFWKQLGQKWFLAEFENRGIQKGDIFKVMSPYEGQPHKYIQY</sequence>
<dbReference type="Pfam" id="PF01926">
    <property type="entry name" value="MMR_HSR1"/>
    <property type="match status" value="1"/>
</dbReference>
<comment type="similarity">
    <text evidence="1">Belongs to the TRAFAC class OBG-HflX-like GTPase superfamily. OBG GTPase family.</text>
</comment>
<evidence type="ECO:0000256" key="3">
    <source>
        <dbReference type="ARBA" id="ARBA00022741"/>
    </source>
</evidence>
<keyword evidence="5" id="KW-0460">Magnesium</keyword>
<dbReference type="Pfam" id="PF01018">
    <property type="entry name" value="GTP1_OBG"/>
    <property type="match status" value="1"/>
</dbReference>
<dbReference type="NCBIfam" id="TIGR02729">
    <property type="entry name" value="Obg_CgtA"/>
    <property type="match status" value="1"/>
</dbReference>
<evidence type="ECO:0000259" key="8">
    <source>
        <dbReference type="PROSITE" id="PS51883"/>
    </source>
</evidence>
<dbReference type="Gene3D" id="3.40.50.300">
    <property type="entry name" value="P-loop containing nucleotide triphosphate hydrolases"/>
    <property type="match status" value="1"/>
</dbReference>
<dbReference type="PROSITE" id="PS51710">
    <property type="entry name" value="G_OBG"/>
    <property type="match status" value="1"/>
</dbReference>
<keyword evidence="4" id="KW-0378">Hydrolase</keyword>
<dbReference type="InterPro" id="IPR027417">
    <property type="entry name" value="P-loop_NTPase"/>
</dbReference>
<keyword evidence="3" id="KW-0547">Nucleotide-binding</keyword>
<dbReference type="PROSITE" id="PS00905">
    <property type="entry name" value="GTP1_OBG"/>
    <property type="match status" value="1"/>
</dbReference>
<dbReference type="PANTHER" id="PTHR11702:SF31">
    <property type="entry name" value="MITOCHONDRIAL RIBOSOME-ASSOCIATED GTPASE 2"/>
    <property type="match status" value="1"/>
</dbReference>
<evidence type="ECO:0000259" key="7">
    <source>
        <dbReference type="PROSITE" id="PS51710"/>
    </source>
</evidence>
<dbReference type="GO" id="GO:0000287">
    <property type="term" value="F:magnesium ion binding"/>
    <property type="evidence" value="ECO:0007669"/>
    <property type="project" value="InterPro"/>
</dbReference>
<dbReference type="GO" id="GO:0003924">
    <property type="term" value="F:GTPase activity"/>
    <property type="evidence" value="ECO:0007669"/>
    <property type="project" value="InterPro"/>
</dbReference>
<evidence type="ECO:0000256" key="2">
    <source>
        <dbReference type="ARBA" id="ARBA00022490"/>
    </source>
</evidence>
<reference evidence="9" key="1">
    <citation type="journal article" date="2012" name="Science">
        <title>Fermentation, hydrogen, and sulfur metabolism in multiple uncultivated bacterial phyla.</title>
        <authorList>
            <person name="Wrighton K.C."/>
            <person name="Thomas B.C."/>
            <person name="Sharon I."/>
            <person name="Miller C.S."/>
            <person name="Castelle C.J."/>
            <person name="VerBerkmoes N.C."/>
            <person name="Wilkins M.J."/>
            <person name="Hettich R.L."/>
            <person name="Lipton M.S."/>
            <person name="Williams K.H."/>
            <person name="Long P.E."/>
            <person name="Banfield J.F."/>
        </authorList>
    </citation>
    <scope>NUCLEOTIDE SEQUENCE [LARGE SCALE GENOMIC DNA]</scope>
</reference>
<evidence type="ECO:0000313" key="9">
    <source>
        <dbReference type="EMBL" id="EKD25161.1"/>
    </source>
</evidence>
<comment type="caution">
    <text evidence="9">The sequence shown here is derived from an EMBL/GenBank/DDBJ whole genome shotgun (WGS) entry which is preliminary data.</text>
</comment>
<keyword evidence="6" id="KW-0342">GTP-binding</keyword>
<dbReference type="InterPro" id="IPR006169">
    <property type="entry name" value="GTP1_OBG_dom"/>
</dbReference>
<evidence type="ECO:0008006" key="10">
    <source>
        <dbReference type="Google" id="ProtNLM"/>
    </source>
</evidence>
<evidence type="ECO:0000256" key="6">
    <source>
        <dbReference type="ARBA" id="ARBA00023134"/>
    </source>
</evidence>
<evidence type="ECO:0000256" key="5">
    <source>
        <dbReference type="ARBA" id="ARBA00022842"/>
    </source>
</evidence>
<feature type="domain" description="Obg" evidence="8">
    <location>
        <begin position="1"/>
        <end position="159"/>
    </location>
</feature>
<name>K1XJ32_9BACT</name>
<dbReference type="SUPFAM" id="SSF52540">
    <property type="entry name" value="P-loop containing nucleoside triphosphate hydrolases"/>
    <property type="match status" value="1"/>
</dbReference>
<feature type="domain" description="OBG-type G" evidence="7">
    <location>
        <begin position="160"/>
        <end position="377"/>
    </location>
</feature>
<dbReference type="InterPro" id="IPR006073">
    <property type="entry name" value="GTP-bd"/>
</dbReference>
<dbReference type="InterPro" id="IPR031167">
    <property type="entry name" value="G_OBG"/>
</dbReference>